<reference evidence="1" key="1">
    <citation type="submission" date="2015-04" db="EMBL/GenBank/DDBJ databases">
        <authorList>
            <person name="Syromyatnikov M.Y."/>
            <person name="Popov V.N."/>
        </authorList>
    </citation>
    <scope>NUCLEOTIDE SEQUENCE</scope>
    <source>
        <strain evidence="1">MO-1</strain>
    </source>
</reference>
<dbReference type="PANTHER" id="PTHR43861">
    <property type="entry name" value="TRANS-ACONITATE 2-METHYLTRANSFERASE-RELATED"/>
    <property type="match status" value="1"/>
</dbReference>
<evidence type="ECO:0000313" key="1">
    <source>
        <dbReference type="EMBL" id="CRH06411.1"/>
    </source>
</evidence>
<gene>
    <name evidence="1" type="ORF">MAGMO_2248</name>
</gene>
<dbReference type="Gene3D" id="3.40.50.150">
    <property type="entry name" value="Vaccinia Virus protein VP39"/>
    <property type="match status" value="1"/>
</dbReference>
<name>A0A1S7LKM5_MAGMO</name>
<dbReference type="InterPro" id="IPR029063">
    <property type="entry name" value="SAM-dependent_MTases_sf"/>
</dbReference>
<sequence length="297" mass="33483">MDRSTTGCWTCGAEGLVEVKPSNIQADLEPSHFAISDFHYGTTATIYRCPQCGFLQCSNLQETVSFYQDLVDPDYETGRAQRQQLARTTLLSLQKVLGAPLERRRLLDVGAGSGILLEEALALSMQAEGVEPSTWLCEQGAKKGLPLHNGVLPHPDLQGTFDLVTLMDVIEHVSEPLELLRQSAEHLSDSGLIAVATPDVHALAARLMGWRWWHYRVAHIGYFNKKTITLLFERAGLEVVTIMRPGWVFPARYLITRIQSYFPWSWRYHPGPWADRLNIPFNLFDSLLVVGRKRPVE</sequence>
<accession>A0A1S7LKM5</accession>
<dbReference type="SUPFAM" id="SSF53335">
    <property type="entry name" value="S-adenosyl-L-methionine-dependent methyltransferases"/>
    <property type="match status" value="1"/>
</dbReference>
<proteinExistence type="predicted"/>
<protein>
    <submittedName>
        <fullName evidence="1">Uncharacterized protein</fullName>
    </submittedName>
</protein>
<dbReference type="Pfam" id="PF13489">
    <property type="entry name" value="Methyltransf_23"/>
    <property type="match status" value="1"/>
</dbReference>
<dbReference type="AlphaFoldDB" id="A0A1S7LKM5"/>
<organism evidence="1">
    <name type="scientific">Magnetococcus massalia (strain MO-1)</name>
    <dbReference type="NCBI Taxonomy" id="451514"/>
    <lineage>
        <taxon>Bacteria</taxon>
        <taxon>Pseudomonadati</taxon>
        <taxon>Pseudomonadota</taxon>
        <taxon>Magnetococcia</taxon>
        <taxon>Magnetococcales</taxon>
        <taxon>Magnetococcaceae</taxon>
        <taxon>Magnetococcus</taxon>
    </lineage>
</organism>
<dbReference type="EMBL" id="LO017727">
    <property type="protein sequence ID" value="CRH06411.1"/>
    <property type="molecule type" value="Genomic_DNA"/>
</dbReference>